<evidence type="ECO:0008006" key="3">
    <source>
        <dbReference type="Google" id="ProtNLM"/>
    </source>
</evidence>
<gene>
    <name evidence="1" type="ORF">GR170_19840</name>
</gene>
<dbReference type="AlphaFoldDB" id="A0A6L7GBC1"/>
<name>A0A6L7GBC1_9RHOB</name>
<evidence type="ECO:0000313" key="2">
    <source>
        <dbReference type="Proteomes" id="UP000477911"/>
    </source>
</evidence>
<keyword evidence="2" id="KW-1185">Reference proteome</keyword>
<sequence>MPVPPRQLAPLAAATAMAYEADLMRLTRITAHEARLRAALEELDARMRDSFLTRIAEPGQDLGRASLQDRAWRDWAGLRRGQIQSELALVLADKTEQRLKLTRSLGRKDIAARLYDSACATERAEARQKQLNDLQALAVLRRARP</sequence>
<dbReference type="RefSeq" id="WP_160896216.1">
    <property type="nucleotide sequence ID" value="NZ_WUMU01000023.1"/>
</dbReference>
<comment type="caution">
    <text evidence="1">The sequence shown here is derived from an EMBL/GenBank/DDBJ whole genome shotgun (WGS) entry which is preliminary data.</text>
</comment>
<dbReference type="EMBL" id="WUMU01000023">
    <property type="protein sequence ID" value="MXN20093.1"/>
    <property type="molecule type" value="Genomic_DNA"/>
</dbReference>
<evidence type="ECO:0000313" key="1">
    <source>
        <dbReference type="EMBL" id="MXN20093.1"/>
    </source>
</evidence>
<organism evidence="1 2">
    <name type="scientific">Pseudooceanicola albus</name>
    <dbReference type="NCBI Taxonomy" id="2692189"/>
    <lineage>
        <taxon>Bacteria</taxon>
        <taxon>Pseudomonadati</taxon>
        <taxon>Pseudomonadota</taxon>
        <taxon>Alphaproteobacteria</taxon>
        <taxon>Rhodobacterales</taxon>
        <taxon>Paracoccaceae</taxon>
        <taxon>Pseudooceanicola</taxon>
    </lineage>
</organism>
<dbReference type="Proteomes" id="UP000477911">
    <property type="component" value="Unassembled WGS sequence"/>
</dbReference>
<protein>
    <recommendedName>
        <fullName evidence="3">Flagellar FliJ protein</fullName>
    </recommendedName>
</protein>
<accession>A0A6L7GBC1</accession>
<proteinExistence type="predicted"/>
<reference evidence="1 2" key="1">
    <citation type="submission" date="2019-12" db="EMBL/GenBank/DDBJ databases">
        <authorList>
            <person name="Li M."/>
        </authorList>
    </citation>
    <scope>NUCLEOTIDE SEQUENCE [LARGE SCALE GENOMIC DNA]</scope>
    <source>
        <strain evidence="1 2">GBMRC 2024</strain>
    </source>
</reference>